<proteinExistence type="predicted"/>
<gene>
    <name evidence="2" type="ORF">OMP38_27615</name>
</gene>
<dbReference type="InterPro" id="IPR001119">
    <property type="entry name" value="SLH_dom"/>
</dbReference>
<evidence type="ECO:0000313" key="3">
    <source>
        <dbReference type="Proteomes" id="UP001153387"/>
    </source>
</evidence>
<dbReference type="PROSITE" id="PS51272">
    <property type="entry name" value="SLH"/>
    <property type="match status" value="1"/>
</dbReference>
<reference evidence="2 3" key="1">
    <citation type="submission" date="2022-10" db="EMBL/GenBank/DDBJ databases">
        <title>Comparative genomic analysis of Cohnella hashimotonis sp. nov., isolated from the International Space Station.</title>
        <authorList>
            <person name="Simpson A."/>
            <person name="Venkateswaran K."/>
        </authorList>
    </citation>
    <scope>NUCLEOTIDE SEQUENCE [LARGE SCALE GENOMIC DNA]</scope>
    <source>
        <strain evidence="2 3">DSM 18997</strain>
    </source>
</reference>
<dbReference type="Proteomes" id="UP001153387">
    <property type="component" value="Unassembled WGS sequence"/>
</dbReference>
<comment type="caution">
    <text evidence="2">The sequence shown here is derived from an EMBL/GenBank/DDBJ whole genome shotgun (WGS) entry which is preliminary data.</text>
</comment>
<dbReference type="AlphaFoldDB" id="A0A9X4KLM5"/>
<accession>A0A9X4KLM5</accession>
<sequence>MVWRAVSKLDGDAVPAAGEEAEALLLPFADRSAIRKWALKEVSSAVKYGLMRGVKADRFMPDGAATRAQAAAILRRMTEKAEKADGGM</sequence>
<dbReference type="Pfam" id="PF00395">
    <property type="entry name" value="SLH"/>
    <property type="match status" value="1"/>
</dbReference>
<feature type="domain" description="SLH" evidence="1">
    <location>
        <begin position="25"/>
        <end position="88"/>
    </location>
</feature>
<dbReference type="RefSeq" id="WP_277568394.1">
    <property type="nucleotide sequence ID" value="NZ_JAPDHZ010000006.1"/>
</dbReference>
<evidence type="ECO:0000313" key="2">
    <source>
        <dbReference type="EMBL" id="MDG0794185.1"/>
    </source>
</evidence>
<name>A0A9X4KLM5_9BACL</name>
<evidence type="ECO:0000259" key="1">
    <source>
        <dbReference type="PROSITE" id="PS51272"/>
    </source>
</evidence>
<organism evidence="2 3">
    <name type="scientific">Cohnella ginsengisoli</name>
    <dbReference type="NCBI Taxonomy" id="425004"/>
    <lineage>
        <taxon>Bacteria</taxon>
        <taxon>Bacillati</taxon>
        <taxon>Bacillota</taxon>
        <taxon>Bacilli</taxon>
        <taxon>Bacillales</taxon>
        <taxon>Paenibacillaceae</taxon>
        <taxon>Cohnella</taxon>
    </lineage>
</organism>
<protein>
    <submittedName>
        <fullName evidence="2">S-layer homology domain-containing protein</fullName>
    </submittedName>
</protein>
<dbReference type="EMBL" id="JAPDHZ010000006">
    <property type="protein sequence ID" value="MDG0794185.1"/>
    <property type="molecule type" value="Genomic_DNA"/>
</dbReference>
<keyword evidence="3" id="KW-1185">Reference proteome</keyword>